<comment type="caution">
    <text evidence="2">The sequence shown here is derived from an EMBL/GenBank/DDBJ whole genome shotgun (WGS) entry which is preliminary data.</text>
</comment>
<keyword evidence="3" id="KW-1185">Reference proteome</keyword>
<dbReference type="Proteomes" id="UP000828390">
    <property type="component" value="Unassembled WGS sequence"/>
</dbReference>
<sequence length="179" mass="19923">MKNLSISLILEQNKLSTRIGQADATIFRLDGEVNKLTVTELVEKKERNELIEDLKAELLQLNKSVERKCDDKVNALQNMFEESTTVNLAGCKDLKTQISVQIKNLSMSFISEQNKLSVRMDQADAKIVRLEGGVNTLAGFSRAIEWLKTRTEKCCIDCGDPTPDHGTVNTTATTYGTVV</sequence>
<dbReference type="AlphaFoldDB" id="A0A9D4IRG7"/>
<reference evidence="2" key="2">
    <citation type="submission" date="2020-11" db="EMBL/GenBank/DDBJ databases">
        <authorList>
            <person name="McCartney M.A."/>
            <person name="Auch B."/>
            <person name="Kono T."/>
            <person name="Mallez S."/>
            <person name="Becker A."/>
            <person name="Gohl D.M."/>
            <person name="Silverstein K.A.T."/>
            <person name="Koren S."/>
            <person name="Bechman K.B."/>
            <person name="Herman A."/>
            <person name="Abrahante J.E."/>
            <person name="Garbe J."/>
        </authorList>
    </citation>
    <scope>NUCLEOTIDE SEQUENCE</scope>
    <source>
        <strain evidence="2">Duluth1</strain>
        <tissue evidence="2">Whole animal</tissue>
    </source>
</reference>
<evidence type="ECO:0000313" key="2">
    <source>
        <dbReference type="EMBL" id="KAH3782344.1"/>
    </source>
</evidence>
<keyword evidence="1" id="KW-0175">Coiled coil</keyword>
<feature type="coiled-coil region" evidence="1">
    <location>
        <begin position="44"/>
        <end position="71"/>
    </location>
</feature>
<evidence type="ECO:0000256" key="1">
    <source>
        <dbReference type="SAM" id="Coils"/>
    </source>
</evidence>
<accession>A0A9D4IRG7</accession>
<evidence type="ECO:0000313" key="3">
    <source>
        <dbReference type="Proteomes" id="UP000828390"/>
    </source>
</evidence>
<dbReference type="EMBL" id="JAIWYP010000008">
    <property type="protein sequence ID" value="KAH3782344.1"/>
    <property type="molecule type" value="Genomic_DNA"/>
</dbReference>
<reference evidence="2" key="1">
    <citation type="journal article" date="2019" name="bioRxiv">
        <title>The Genome of the Zebra Mussel, Dreissena polymorpha: A Resource for Invasive Species Research.</title>
        <authorList>
            <person name="McCartney M.A."/>
            <person name="Auch B."/>
            <person name="Kono T."/>
            <person name="Mallez S."/>
            <person name="Zhang Y."/>
            <person name="Obille A."/>
            <person name="Becker A."/>
            <person name="Abrahante J.E."/>
            <person name="Garbe J."/>
            <person name="Badalamenti J.P."/>
            <person name="Herman A."/>
            <person name="Mangelson H."/>
            <person name="Liachko I."/>
            <person name="Sullivan S."/>
            <person name="Sone E.D."/>
            <person name="Koren S."/>
            <person name="Silverstein K.A.T."/>
            <person name="Beckman K.B."/>
            <person name="Gohl D.M."/>
        </authorList>
    </citation>
    <scope>NUCLEOTIDE SEQUENCE</scope>
    <source>
        <strain evidence="2">Duluth1</strain>
        <tissue evidence="2">Whole animal</tissue>
    </source>
</reference>
<organism evidence="2 3">
    <name type="scientific">Dreissena polymorpha</name>
    <name type="common">Zebra mussel</name>
    <name type="synonym">Mytilus polymorpha</name>
    <dbReference type="NCBI Taxonomy" id="45954"/>
    <lineage>
        <taxon>Eukaryota</taxon>
        <taxon>Metazoa</taxon>
        <taxon>Spiralia</taxon>
        <taxon>Lophotrochozoa</taxon>
        <taxon>Mollusca</taxon>
        <taxon>Bivalvia</taxon>
        <taxon>Autobranchia</taxon>
        <taxon>Heteroconchia</taxon>
        <taxon>Euheterodonta</taxon>
        <taxon>Imparidentia</taxon>
        <taxon>Neoheterodontei</taxon>
        <taxon>Myida</taxon>
        <taxon>Dreissenoidea</taxon>
        <taxon>Dreissenidae</taxon>
        <taxon>Dreissena</taxon>
    </lineage>
</organism>
<name>A0A9D4IRG7_DREPO</name>
<protein>
    <submittedName>
        <fullName evidence="2">Uncharacterized protein</fullName>
    </submittedName>
</protein>
<gene>
    <name evidence="2" type="ORF">DPMN_160259</name>
</gene>
<proteinExistence type="predicted"/>